<gene>
    <name evidence="1" type="ORF">J2Z19_002640</name>
</gene>
<accession>A0ACC5SVU2</accession>
<proteinExistence type="predicted"/>
<evidence type="ECO:0000313" key="1">
    <source>
        <dbReference type="EMBL" id="MBP1872928.1"/>
    </source>
</evidence>
<dbReference type="EMBL" id="JAGGJR010000003">
    <property type="protein sequence ID" value="MBP1872928.1"/>
    <property type="molecule type" value="Genomic_DNA"/>
</dbReference>
<dbReference type="Proteomes" id="UP000823773">
    <property type="component" value="Unassembled WGS sequence"/>
</dbReference>
<reference evidence="1" key="1">
    <citation type="submission" date="2021-03" db="EMBL/GenBank/DDBJ databases">
        <title>Genomic Encyclopedia of Type Strains, Phase IV (KMG-IV): sequencing the most valuable type-strain genomes for metagenomic binning, comparative biology and taxonomic classification.</title>
        <authorList>
            <person name="Goeker M."/>
        </authorList>
    </citation>
    <scope>NUCLEOTIDE SEQUENCE</scope>
    <source>
        <strain evidence="1">DSM 18131</strain>
    </source>
</reference>
<protein>
    <submittedName>
        <fullName evidence="1">Uncharacterized protein</fullName>
    </submittedName>
</protein>
<keyword evidence="2" id="KW-1185">Reference proteome</keyword>
<organism evidence="1 2">
    <name type="scientific">Ensifer adhaerens</name>
    <name type="common">Sinorhizobium morelense</name>
    <dbReference type="NCBI Taxonomy" id="106592"/>
    <lineage>
        <taxon>Bacteria</taxon>
        <taxon>Pseudomonadati</taxon>
        <taxon>Pseudomonadota</taxon>
        <taxon>Alphaproteobacteria</taxon>
        <taxon>Hyphomicrobiales</taxon>
        <taxon>Rhizobiaceae</taxon>
        <taxon>Sinorhizobium/Ensifer group</taxon>
        <taxon>Ensifer</taxon>
    </lineage>
</organism>
<evidence type="ECO:0000313" key="2">
    <source>
        <dbReference type="Proteomes" id="UP000823773"/>
    </source>
</evidence>
<sequence length="82" mass="8592">METGQIFFALLVGVPIMALATLGSLWLVYVVKRPLLGIVGLAIVGMTYCYGDGPSLLLLAPGVFSCIAATKGSGMTLSKRMQ</sequence>
<comment type="caution">
    <text evidence="1">The sequence shown here is derived from an EMBL/GenBank/DDBJ whole genome shotgun (WGS) entry which is preliminary data.</text>
</comment>
<name>A0ACC5SVU2_ENSAD</name>